<evidence type="ECO:0000256" key="1">
    <source>
        <dbReference type="SAM" id="Phobius"/>
    </source>
</evidence>
<dbReference type="AlphaFoldDB" id="A0A0H5LTJ4"/>
<keyword evidence="1" id="KW-0472">Membrane</keyword>
<proteinExistence type="predicted"/>
<organism evidence="2 3">
    <name type="scientific">Yersinia intermedia</name>
    <dbReference type="NCBI Taxonomy" id="631"/>
    <lineage>
        <taxon>Bacteria</taxon>
        <taxon>Pseudomonadati</taxon>
        <taxon>Pseudomonadota</taxon>
        <taxon>Gammaproteobacteria</taxon>
        <taxon>Enterobacterales</taxon>
        <taxon>Yersiniaceae</taxon>
        <taxon>Yersinia</taxon>
    </lineage>
</organism>
<name>A0A0H5LTJ4_YERIN</name>
<reference evidence="3" key="1">
    <citation type="submission" date="2015-03" db="EMBL/GenBank/DDBJ databases">
        <authorList>
            <consortium name="Pathogen Informatics"/>
        </authorList>
    </citation>
    <scope>NUCLEOTIDE SEQUENCE [LARGE SCALE GENOMIC DNA]</scope>
    <source>
        <strain evidence="3">R148</strain>
    </source>
</reference>
<evidence type="ECO:0000313" key="2">
    <source>
        <dbReference type="EMBL" id="CRY54227.1"/>
    </source>
</evidence>
<dbReference type="EMBL" id="CWJI01000001">
    <property type="protein sequence ID" value="CRY54227.1"/>
    <property type="molecule type" value="Genomic_DNA"/>
</dbReference>
<protein>
    <submittedName>
        <fullName evidence="2">Membrane protein</fullName>
    </submittedName>
</protein>
<sequence length="60" mass="6264">MSAAKISACLLVSGGLLGYLGAYWQTESLLIAAGIALLAGIIASAFTDCIRFTDEGRRDK</sequence>
<keyword evidence="1" id="KW-0812">Transmembrane</keyword>
<accession>A0A0H5LTJ4</accession>
<gene>
    <name evidence="2" type="ORF">ERS008476_01141</name>
</gene>
<feature type="transmembrane region" description="Helical" evidence="1">
    <location>
        <begin position="32"/>
        <end position="50"/>
    </location>
</feature>
<dbReference type="RefSeq" id="WP_053009092.1">
    <property type="nucleotide sequence ID" value="NZ_CWJI01000001.1"/>
</dbReference>
<keyword evidence="1" id="KW-1133">Transmembrane helix</keyword>
<dbReference type="Proteomes" id="UP000043316">
    <property type="component" value="Unassembled WGS sequence"/>
</dbReference>
<evidence type="ECO:0000313" key="3">
    <source>
        <dbReference type="Proteomes" id="UP000043316"/>
    </source>
</evidence>